<dbReference type="RefSeq" id="WP_159598908.1">
    <property type="nucleotide sequence ID" value="NZ_CACSAS010000001.1"/>
</dbReference>
<dbReference type="EMBL" id="CACSAS010000001">
    <property type="protein sequence ID" value="CAA0098185.1"/>
    <property type="molecule type" value="Genomic_DNA"/>
</dbReference>
<dbReference type="InterPro" id="IPR016181">
    <property type="entry name" value="Acyl_CoA_acyltransferase"/>
</dbReference>
<dbReference type="AlphaFoldDB" id="A0A5S9P4D7"/>
<name>A0A5S9P4D7_9HYPH</name>
<evidence type="ECO:0000313" key="2">
    <source>
        <dbReference type="Proteomes" id="UP000433050"/>
    </source>
</evidence>
<dbReference type="PANTHER" id="PTHR47017:SF1">
    <property type="entry name" value="ACYL-COA"/>
    <property type="match status" value="1"/>
</dbReference>
<dbReference type="Gene3D" id="3.40.630.30">
    <property type="match status" value="1"/>
</dbReference>
<dbReference type="InterPro" id="IPR007434">
    <property type="entry name" value="FemAB-like"/>
</dbReference>
<dbReference type="SUPFAM" id="SSF55729">
    <property type="entry name" value="Acyl-CoA N-acyltransferases (Nat)"/>
    <property type="match status" value="1"/>
</dbReference>
<evidence type="ECO:0008006" key="3">
    <source>
        <dbReference type="Google" id="ProtNLM"/>
    </source>
</evidence>
<dbReference type="Pfam" id="PF04339">
    <property type="entry name" value="FemAB_like"/>
    <property type="match status" value="1"/>
</dbReference>
<reference evidence="1 2" key="1">
    <citation type="submission" date="2019-12" db="EMBL/GenBank/DDBJ databases">
        <authorList>
            <person name="Reyes-Prieto M."/>
        </authorList>
    </citation>
    <scope>NUCLEOTIDE SEQUENCE [LARGE SCALE GENOMIC DNA]</scope>
    <source>
        <strain evidence="1">HF14-78462</strain>
    </source>
</reference>
<accession>A0A5S9P4D7</accession>
<dbReference type="Proteomes" id="UP000433050">
    <property type="component" value="Unassembled WGS sequence"/>
</dbReference>
<proteinExistence type="predicted"/>
<gene>
    <name evidence="1" type="ORF">STARVERO_02250</name>
</gene>
<protein>
    <recommendedName>
        <fullName evidence="3">BioF2-like acetyltransferase domain-containing protein</fullName>
    </recommendedName>
</protein>
<keyword evidence="2" id="KW-1185">Reference proteome</keyword>
<evidence type="ECO:0000313" key="1">
    <source>
        <dbReference type="EMBL" id="CAA0098185.1"/>
    </source>
</evidence>
<organism evidence="1 2">
    <name type="scientific">Starkeya nomas</name>
    <dbReference type="NCBI Taxonomy" id="2666134"/>
    <lineage>
        <taxon>Bacteria</taxon>
        <taxon>Pseudomonadati</taxon>
        <taxon>Pseudomonadota</taxon>
        <taxon>Alphaproteobacteria</taxon>
        <taxon>Hyphomicrobiales</taxon>
        <taxon>Xanthobacteraceae</taxon>
        <taxon>Starkeya</taxon>
    </lineage>
</organism>
<sequence length="432" mass="48022">MSDDTFSLRVESDITALPAAAWDACAAPSTSTIRLESTSNALKYRVDETLDDVQVVSEDDSVQPESRPFNPFVSHAFLSALEESGSASASTGWLPQHLVLEDPSGAVIGVCPAYLKSHSQGEYVFDHGWAEAFERAGGRYYPKLQVSVPFTPATGPRLLVAPGADEETVRAALAGGLVTLARMRKVSSVHATFLTEPDAQALADEGFLPRTDQQFHWHNRGYGDFEEFLGDLASRKRKQIRRERREAVENGITIHPLTGADITEEAWDAFFDFYMETGSRKWGRPYLNRQFYSLIGERMADRVLLVMAKRAGRWIAGAINFIGSDTLYGRHWGAVEHHPFLHFEVCYHQAIDFAIARGLATVEAGAQGEHKLARGYMPVTTRSAHYIADPQFRAAVANYLERERRYVAEAGEELSELGPFRHTLRAEAADEP</sequence>
<dbReference type="PANTHER" id="PTHR47017">
    <property type="entry name" value="ACYL-COA"/>
    <property type="match status" value="1"/>
</dbReference>